<dbReference type="PRINTS" id="PR01036">
    <property type="entry name" value="TCRTETB"/>
</dbReference>
<dbReference type="EMBL" id="MCFA01000063">
    <property type="protein sequence ID" value="ORY11222.1"/>
    <property type="molecule type" value="Genomic_DNA"/>
</dbReference>
<feature type="transmembrane region" description="Helical" evidence="6">
    <location>
        <begin position="224"/>
        <end position="241"/>
    </location>
</feature>
<feature type="transmembrane region" description="Helical" evidence="6">
    <location>
        <begin position="433"/>
        <end position="451"/>
    </location>
</feature>
<organism evidence="8 9">
    <name type="scientific">Clohesyomyces aquaticus</name>
    <dbReference type="NCBI Taxonomy" id="1231657"/>
    <lineage>
        <taxon>Eukaryota</taxon>
        <taxon>Fungi</taxon>
        <taxon>Dikarya</taxon>
        <taxon>Ascomycota</taxon>
        <taxon>Pezizomycotina</taxon>
        <taxon>Dothideomycetes</taxon>
        <taxon>Pleosporomycetidae</taxon>
        <taxon>Pleosporales</taxon>
        <taxon>Lindgomycetaceae</taxon>
        <taxon>Clohesyomyces</taxon>
    </lineage>
</organism>
<feature type="transmembrane region" description="Helical" evidence="6">
    <location>
        <begin position="253"/>
        <end position="277"/>
    </location>
</feature>
<keyword evidence="2 6" id="KW-0812">Transmembrane</keyword>
<keyword evidence="9" id="KW-1185">Reference proteome</keyword>
<evidence type="ECO:0000313" key="8">
    <source>
        <dbReference type="EMBL" id="ORY11222.1"/>
    </source>
</evidence>
<evidence type="ECO:0000259" key="7">
    <source>
        <dbReference type="PROSITE" id="PS50850"/>
    </source>
</evidence>
<dbReference type="PANTHER" id="PTHR23501:SF43">
    <property type="entry name" value="MULTIDRUG TRANSPORTER, PUTATIVE (AFU_ORTHOLOGUE AFUA_6G03040)-RELATED"/>
    <property type="match status" value="1"/>
</dbReference>
<feature type="transmembrane region" description="Helical" evidence="6">
    <location>
        <begin position="183"/>
        <end position="203"/>
    </location>
</feature>
<name>A0A1Y1ZLW0_9PLEO</name>
<proteinExistence type="predicted"/>
<feature type="transmembrane region" description="Helical" evidence="6">
    <location>
        <begin position="361"/>
        <end position="379"/>
    </location>
</feature>
<feature type="transmembrane region" description="Helical" evidence="6">
    <location>
        <begin position="331"/>
        <end position="349"/>
    </location>
</feature>
<dbReference type="GO" id="GO:0005886">
    <property type="term" value="C:plasma membrane"/>
    <property type="evidence" value="ECO:0007669"/>
    <property type="project" value="TreeGrafter"/>
</dbReference>
<dbReference type="PANTHER" id="PTHR23501">
    <property type="entry name" value="MAJOR FACILITATOR SUPERFAMILY"/>
    <property type="match status" value="1"/>
</dbReference>
<evidence type="ECO:0000313" key="9">
    <source>
        <dbReference type="Proteomes" id="UP000193144"/>
    </source>
</evidence>
<dbReference type="OrthoDB" id="440553at2759"/>
<protein>
    <submittedName>
        <fullName evidence="8">Major facilitator superfamily domain-containing protein</fullName>
    </submittedName>
</protein>
<feature type="transmembrane region" description="Helical" evidence="6">
    <location>
        <begin position="289"/>
        <end position="311"/>
    </location>
</feature>
<feature type="compositionally biased region" description="Basic and acidic residues" evidence="5">
    <location>
        <begin position="534"/>
        <end position="543"/>
    </location>
</feature>
<feature type="compositionally biased region" description="Polar residues" evidence="5">
    <location>
        <begin position="544"/>
        <end position="560"/>
    </location>
</feature>
<evidence type="ECO:0000256" key="4">
    <source>
        <dbReference type="ARBA" id="ARBA00023136"/>
    </source>
</evidence>
<dbReference type="InterPro" id="IPR011701">
    <property type="entry name" value="MFS"/>
</dbReference>
<dbReference type="Gene3D" id="1.20.1250.20">
    <property type="entry name" value="MFS general substrate transporter like domains"/>
    <property type="match status" value="1"/>
</dbReference>
<keyword evidence="4 6" id="KW-0472">Membrane</keyword>
<feature type="transmembrane region" description="Helical" evidence="6">
    <location>
        <begin position="67"/>
        <end position="85"/>
    </location>
</feature>
<feature type="domain" description="Major facilitator superfamily (MFS) profile" evidence="7">
    <location>
        <begin position="32"/>
        <end position="519"/>
    </location>
</feature>
<feature type="transmembrane region" description="Helical" evidence="6">
    <location>
        <begin position="497"/>
        <end position="517"/>
    </location>
</feature>
<feature type="region of interest" description="Disordered" evidence="5">
    <location>
        <begin position="534"/>
        <end position="595"/>
    </location>
</feature>
<feature type="transmembrane region" description="Helical" evidence="6">
    <location>
        <begin position="122"/>
        <end position="143"/>
    </location>
</feature>
<comment type="subcellular location">
    <subcellularLocation>
        <location evidence="1">Membrane</location>
        <topology evidence="1">Multi-pass membrane protein</topology>
    </subcellularLocation>
</comment>
<evidence type="ECO:0000256" key="3">
    <source>
        <dbReference type="ARBA" id="ARBA00022989"/>
    </source>
</evidence>
<evidence type="ECO:0000256" key="1">
    <source>
        <dbReference type="ARBA" id="ARBA00004141"/>
    </source>
</evidence>
<feature type="transmembrane region" description="Helical" evidence="6">
    <location>
        <begin position="31"/>
        <end position="55"/>
    </location>
</feature>
<feature type="transmembrane region" description="Helical" evidence="6">
    <location>
        <begin position="391"/>
        <end position="412"/>
    </location>
</feature>
<dbReference type="GO" id="GO:0022857">
    <property type="term" value="F:transmembrane transporter activity"/>
    <property type="evidence" value="ECO:0007669"/>
    <property type="project" value="InterPro"/>
</dbReference>
<dbReference type="Pfam" id="PF07690">
    <property type="entry name" value="MFS_1"/>
    <property type="match status" value="1"/>
</dbReference>
<evidence type="ECO:0000256" key="6">
    <source>
        <dbReference type="SAM" id="Phobius"/>
    </source>
</evidence>
<reference evidence="8 9" key="1">
    <citation type="submission" date="2016-07" db="EMBL/GenBank/DDBJ databases">
        <title>Pervasive Adenine N6-methylation of Active Genes in Fungi.</title>
        <authorList>
            <consortium name="DOE Joint Genome Institute"/>
            <person name="Mondo S.J."/>
            <person name="Dannebaum R.O."/>
            <person name="Kuo R.C."/>
            <person name="Labutti K."/>
            <person name="Haridas S."/>
            <person name="Kuo A."/>
            <person name="Salamov A."/>
            <person name="Ahrendt S.R."/>
            <person name="Lipzen A."/>
            <person name="Sullivan W."/>
            <person name="Andreopoulos W.B."/>
            <person name="Clum A."/>
            <person name="Lindquist E."/>
            <person name="Daum C."/>
            <person name="Ramamoorthy G.K."/>
            <person name="Gryganskyi A."/>
            <person name="Culley D."/>
            <person name="Magnuson J.K."/>
            <person name="James T.Y."/>
            <person name="O'Malley M.A."/>
            <person name="Stajich J.E."/>
            <person name="Spatafora J.W."/>
            <person name="Visel A."/>
            <person name="Grigoriev I.V."/>
        </authorList>
    </citation>
    <scope>NUCLEOTIDE SEQUENCE [LARGE SCALE GENOMIC DNA]</scope>
    <source>
        <strain evidence="8 9">CBS 115471</strain>
    </source>
</reference>
<dbReference type="Proteomes" id="UP000193144">
    <property type="component" value="Unassembled WGS sequence"/>
</dbReference>
<sequence length="595" mass="64169">MAKEAPTNSGDATDAPSLAVVSTISPARLNVIIAGLWLSIFMSALDTTIVTTGLIKISSEFNSLAQAAWLITTYLLTYNAFLMIVAKLSDVWGLKSILIFCNVFFLIFSMACGAAQSMTQLIVFRAFQGIGGSGLYALVFVALMQLATPEQLGLYSGIISSVFAVANLLGPILGGVISDHTTWRWIFFINGPIVSTAIGLLFVSLPGKTDGKSNMDRLRNFDMIGGLLSVCWPIPLLFALQEGGSSYDWNSGVIIGTLVAGLIGFLLFGCFETWITYRTKKEAVFPIRFLTNPAMLLHLLSQFLQGMPFYMAIIQLPQRFQAVNHTTAERAGILLLPLTLLTPVGAMLAGSIMGVRIDTEWCLLIANAIVCIGIGLLSSLPTGLKFPVATYGYSVITGIGLGAGSPPYYYLLSTTVAEKDVSVGTGALNMMRTLGGCVAVAMCSALNHASLRERLPSFLSPAQVAVVEDSNAAVLSLPKDQQVKVAEVFGHSYNRQFQVMLAFTLLNVLVTGSLCITRKRQGIFGAKPIRKEENEFMKKEKPKASSSEHNTGEAPQNPLSKETAPDQTHDQISSVTKTDKKDEEDEESATKEIKV</sequence>
<dbReference type="InterPro" id="IPR036259">
    <property type="entry name" value="MFS_trans_sf"/>
</dbReference>
<dbReference type="Gene3D" id="1.20.1720.10">
    <property type="entry name" value="Multidrug resistance protein D"/>
    <property type="match status" value="1"/>
</dbReference>
<accession>A0A1Y1ZLW0</accession>
<evidence type="ECO:0000256" key="2">
    <source>
        <dbReference type="ARBA" id="ARBA00022692"/>
    </source>
</evidence>
<dbReference type="PROSITE" id="PS50850">
    <property type="entry name" value="MFS"/>
    <property type="match status" value="1"/>
</dbReference>
<dbReference type="AlphaFoldDB" id="A0A1Y1ZLW0"/>
<evidence type="ECO:0000256" key="5">
    <source>
        <dbReference type="SAM" id="MobiDB-lite"/>
    </source>
</evidence>
<dbReference type="InterPro" id="IPR020846">
    <property type="entry name" value="MFS_dom"/>
</dbReference>
<keyword evidence="3 6" id="KW-1133">Transmembrane helix</keyword>
<feature type="transmembrane region" description="Helical" evidence="6">
    <location>
        <begin position="97"/>
        <end position="116"/>
    </location>
</feature>
<gene>
    <name evidence="8" type="ORF">BCR34DRAFT_614718</name>
</gene>
<comment type="caution">
    <text evidence="8">The sequence shown here is derived from an EMBL/GenBank/DDBJ whole genome shotgun (WGS) entry which is preliminary data.</text>
</comment>
<feature type="transmembrane region" description="Helical" evidence="6">
    <location>
        <begin position="155"/>
        <end position="177"/>
    </location>
</feature>
<dbReference type="SUPFAM" id="SSF103473">
    <property type="entry name" value="MFS general substrate transporter"/>
    <property type="match status" value="1"/>
</dbReference>